<dbReference type="AlphaFoldDB" id="A0A8J5S8D2"/>
<protein>
    <submittedName>
        <fullName evidence="1">Uncharacterized protein</fullName>
    </submittedName>
</protein>
<reference evidence="1" key="2">
    <citation type="submission" date="2021-02" db="EMBL/GenBank/DDBJ databases">
        <authorList>
            <person name="Kimball J.A."/>
            <person name="Haas M.W."/>
            <person name="Macchietto M."/>
            <person name="Kono T."/>
            <person name="Duquette J."/>
            <person name="Shao M."/>
        </authorList>
    </citation>
    <scope>NUCLEOTIDE SEQUENCE</scope>
    <source>
        <tissue evidence="1">Fresh leaf tissue</tissue>
    </source>
</reference>
<name>A0A8J5S8D2_ZIZPA</name>
<proteinExistence type="predicted"/>
<dbReference type="EMBL" id="JAAALK010000287">
    <property type="protein sequence ID" value="KAG8060548.1"/>
    <property type="molecule type" value="Genomic_DNA"/>
</dbReference>
<sequence>MVDDGLTLMINDFVVDYVYLRGASSSSSPSSQRFHCRLRLLGTSSALTSPPPLPASATTRSPIAAPTISRSTYTTLVHDEQHVVEFATLLSNDKDCVNAYHNDEVAHHG</sequence>
<evidence type="ECO:0000313" key="1">
    <source>
        <dbReference type="EMBL" id="KAG8060548.1"/>
    </source>
</evidence>
<accession>A0A8J5S8D2</accession>
<gene>
    <name evidence="1" type="ORF">GUJ93_ZPchr0002g24356</name>
</gene>
<reference evidence="1" key="1">
    <citation type="journal article" date="2021" name="bioRxiv">
        <title>Whole Genome Assembly and Annotation of Northern Wild Rice, Zizania palustris L., Supports a Whole Genome Duplication in the Zizania Genus.</title>
        <authorList>
            <person name="Haas M."/>
            <person name="Kono T."/>
            <person name="Macchietto M."/>
            <person name="Millas R."/>
            <person name="McGilp L."/>
            <person name="Shao M."/>
            <person name="Duquette J."/>
            <person name="Hirsch C.N."/>
            <person name="Kimball J."/>
        </authorList>
    </citation>
    <scope>NUCLEOTIDE SEQUENCE</scope>
    <source>
        <tissue evidence="1">Fresh leaf tissue</tissue>
    </source>
</reference>
<dbReference type="Proteomes" id="UP000729402">
    <property type="component" value="Unassembled WGS sequence"/>
</dbReference>
<organism evidence="1 2">
    <name type="scientific">Zizania palustris</name>
    <name type="common">Northern wild rice</name>
    <dbReference type="NCBI Taxonomy" id="103762"/>
    <lineage>
        <taxon>Eukaryota</taxon>
        <taxon>Viridiplantae</taxon>
        <taxon>Streptophyta</taxon>
        <taxon>Embryophyta</taxon>
        <taxon>Tracheophyta</taxon>
        <taxon>Spermatophyta</taxon>
        <taxon>Magnoliopsida</taxon>
        <taxon>Liliopsida</taxon>
        <taxon>Poales</taxon>
        <taxon>Poaceae</taxon>
        <taxon>BOP clade</taxon>
        <taxon>Oryzoideae</taxon>
        <taxon>Oryzeae</taxon>
        <taxon>Zizaniinae</taxon>
        <taxon>Zizania</taxon>
    </lineage>
</organism>
<keyword evidence="2" id="KW-1185">Reference proteome</keyword>
<evidence type="ECO:0000313" key="2">
    <source>
        <dbReference type="Proteomes" id="UP000729402"/>
    </source>
</evidence>
<comment type="caution">
    <text evidence="1">The sequence shown here is derived from an EMBL/GenBank/DDBJ whole genome shotgun (WGS) entry which is preliminary data.</text>
</comment>